<feature type="compositionally biased region" description="Low complexity" evidence="1">
    <location>
        <begin position="20"/>
        <end position="36"/>
    </location>
</feature>
<dbReference type="EMBL" id="JAYMRP010000035">
    <property type="protein sequence ID" value="MFB8776785.1"/>
    <property type="molecule type" value="Genomic_DNA"/>
</dbReference>
<organism evidence="2 3">
    <name type="scientific">Streptomyces broussonetiae</name>
    <dbReference type="NCBI Taxonomy" id="2686304"/>
    <lineage>
        <taxon>Bacteria</taxon>
        <taxon>Bacillati</taxon>
        <taxon>Actinomycetota</taxon>
        <taxon>Actinomycetes</taxon>
        <taxon>Kitasatosporales</taxon>
        <taxon>Streptomycetaceae</taxon>
        <taxon>Streptomyces</taxon>
    </lineage>
</organism>
<keyword evidence="3" id="KW-1185">Reference proteome</keyword>
<evidence type="ECO:0000313" key="3">
    <source>
        <dbReference type="Proteomes" id="UP001585080"/>
    </source>
</evidence>
<reference evidence="2 3" key="1">
    <citation type="submission" date="2024-01" db="EMBL/GenBank/DDBJ databases">
        <title>Genome mining of biosynthetic gene clusters to explore secondary metabolites of Streptomyces sp.</title>
        <authorList>
            <person name="Baig A."/>
            <person name="Ajitkumar Shintre N."/>
            <person name="Kumar H."/>
            <person name="Anbarasu A."/>
            <person name="Ramaiah S."/>
        </authorList>
    </citation>
    <scope>NUCLEOTIDE SEQUENCE [LARGE SCALE GENOMIC DNA]</scope>
    <source>
        <strain evidence="2 3">A57</strain>
    </source>
</reference>
<protein>
    <recommendedName>
        <fullName evidence="4">Lipoprotein</fullName>
    </recommendedName>
</protein>
<dbReference type="Proteomes" id="UP001585080">
    <property type="component" value="Unassembled WGS sequence"/>
</dbReference>
<name>A0ABV5EIU9_9ACTN</name>
<evidence type="ECO:0000313" key="2">
    <source>
        <dbReference type="EMBL" id="MFB8776785.1"/>
    </source>
</evidence>
<evidence type="ECO:0000256" key="1">
    <source>
        <dbReference type="SAM" id="MobiDB-lite"/>
    </source>
</evidence>
<dbReference type="RefSeq" id="WP_376735305.1">
    <property type="nucleotide sequence ID" value="NZ_JAYMRP010000035.1"/>
</dbReference>
<evidence type="ECO:0008006" key="4">
    <source>
        <dbReference type="Google" id="ProtNLM"/>
    </source>
</evidence>
<sequence>MAAILIASGCANSPDAVGTSPSASRSERSPSAGPPSQQAGPLTPPDLEVPKSAEALVAETVGTSGRDLPAFALSESAYTVYANCSGKAEVSIVDRDGQGKPRPIACDGTRTVGVIHTDETPQRPAVQVTGGPSRWKVAVILGSQQL</sequence>
<proteinExistence type="predicted"/>
<accession>A0ABV5EIU9</accession>
<comment type="caution">
    <text evidence="2">The sequence shown here is derived from an EMBL/GenBank/DDBJ whole genome shotgun (WGS) entry which is preliminary data.</text>
</comment>
<feature type="region of interest" description="Disordered" evidence="1">
    <location>
        <begin position="1"/>
        <end position="48"/>
    </location>
</feature>
<gene>
    <name evidence="2" type="ORF">VSS16_29305</name>
</gene>